<dbReference type="InterPro" id="IPR001845">
    <property type="entry name" value="HTH_ArsR_DNA-bd_dom"/>
</dbReference>
<proteinExistence type="predicted"/>
<dbReference type="EMBL" id="AOPZ01000316">
    <property type="protein sequence ID" value="EPH41365.1"/>
    <property type="molecule type" value="Genomic_DNA"/>
</dbReference>
<protein>
    <recommendedName>
        <fullName evidence="4">HTH arsR-type domain-containing protein</fullName>
    </recommendedName>
</protein>
<evidence type="ECO:0000259" key="4">
    <source>
        <dbReference type="SMART" id="SM00418"/>
    </source>
</evidence>
<dbReference type="GO" id="GO:0003677">
    <property type="term" value="F:DNA binding"/>
    <property type="evidence" value="ECO:0007669"/>
    <property type="project" value="UniProtKB-KW"/>
</dbReference>
<dbReference type="SUPFAM" id="SSF46785">
    <property type="entry name" value="Winged helix' DNA-binding domain"/>
    <property type="match status" value="1"/>
</dbReference>
<dbReference type="InterPro" id="IPR036390">
    <property type="entry name" value="WH_DNA-bd_sf"/>
</dbReference>
<reference evidence="5 6" key="1">
    <citation type="submission" date="2013-02" db="EMBL/GenBank/DDBJ databases">
        <title>Draft Genome Sequence of Streptomyces aurantiacus, Which Produces Setomimycin.</title>
        <authorList>
            <person name="Gruening B.A."/>
            <person name="Praeg A."/>
            <person name="Erxleben A."/>
            <person name="Guenther S."/>
            <person name="Mueller M."/>
        </authorList>
    </citation>
    <scope>NUCLEOTIDE SEQUENCE [LARGE SCALE GENOMIC DNA]</scope>
    <source>
        <strain evidence="5 6">JA 4570</strain>
    </source>
</reference>
<evidence type="ECO:0000313" key="6">
    <source>
        <dbReference type="Proteomes" id="UP000014629"/>
    </source>
</evidence>
<evidence type="ECO:0000256" key="3">
    <source>
        <dbReference type="ARBA" id="ARBA00023163"/>
    </source>
</evidence>
<feature type="domain" description="HTH arsR-type" evidence="4">
    <location>
        <begin position="203"/>
        <end position="277"/>
    </location>
</feature>
<keyword evidence="6" id="KW-1185">Reference proteome</keyword>
<accession>S3ZSF4</accession>
<evidence type="ECO:0000256" key="2">
    <source>
        <dbReference type="ARBA" id="ARBA00023125"/>
    </source>
</evidence>
<dbReference type="InterPro" id="IPR051081">
    <property type="entry name" value="HTH_MetalResp_TranReg"/>
</dbReference>
<dbReference type="PATRIC" id="fig|1286094.4.peg.5529"/>
<keyword evidence="1" id="KW-0805">Transcription regulation</keyword>
<dbReference type="SMART" id="SM00418">
    <property type="entry name" value="HTH_ARSR"/>
    <property type="match status" value="1"/>
</dbReference>
<gene>
    <name evidence="5" type="ORF">STRAU_5601</name>
</gene>
<dbReference type="Proteomes" id="UP000014629">
    <property type="component" value="Unassembled WGS sequence"/>
</dbReference>
<name>S3ZSF4_9ACTN</name>
<dbReference type="PANTHER" id="PTHR33154">
    <property type="entry name" value="TRANSCRIPTIONAL REGULATOR, ARSR FAMILY"/>
    <property type="match status" value="1"/>
</dbReference>
<evidence type="ECO:0000256" key="1">
    <source>
        <dbReference type="ARBA" id="ARBA00023015"/>
    </source>
</evidence>
<keyword evidence="3" id="KW-0804">Transcription</keyword>
<sequence length="280" mass="31194">MAALCNGYSAYLPEFLTPRPPSYAPGVHEQLHQIATAPTGQIRQEMTAFFSGGRWRQHRCPWLPPAELQEVSDAVRRRLEVEERDLAERLAKELDRFWQHAVAPRWAALERALESDITRQSQIIARHGVGAVFSSLHPSLSWEQEALEIDTRYEGHVTGTPTVLLVPSAFTGRLALCAPLQEGDSLLIYPVRVMDPAEPDGHSLADVIGHTRLALLHHLNKPRTTAELAQLHHLTASTVSYHLTRLHGAGLAIRQRKGRSVLYQRSPAANALLSRSETFG</sequence>
<dbReference type="Gene3D" id="1.10.10.10">
    <property type="entry name" value="Winged helix-like DNA-binding domain superfamily/Winged helix DNA-binding domain"/>
    <property type="match status" value="1"/>
</dbReference>
<dbReference type="PANTHER" id="PTHR33154:SF33">
    <property type="entry name" value="TRANSCRIPTIONAL REPRESSOR SDPR"/>
    <property type="match status" value="1"/>
</dbReference>
<dbReference type="InterPro" id="IPR011991">
    <property type="entry name" value="ArsR-like_HTH"/>
</dbReference>
<keyword evidence="2" id="KW-0238">DNA-binding</keyword>
<dbReference type="GO" id="GO:0003700">
    <property type="term" value="F:DNA-binding transcription factor activity"/>
    <property type="evidence" value="ECO:0007669"/>
    <property type="project" value="InterPro"/>
</dbReference>
<organism evidence="5 6">
    <name type="scientific">Streptomyces aurantiacus JA 4570</name>
    <dbReference type="NCBI Taxonomy" id="1286094"/>
    <lineage>
        <taxon>Bacteria</taxon>
        <taxon>Bacillati</taxon>
        <taxon>Actinomycetota</taxon>
        <taxon>Actinomycetes</taxon>
        <taxon>Kitasatosporales</taxon>
        <taxon>Streptomycetaceae</taxon>
        <taxon>Streptomyces</taxon>
        <taxon>Streptomyces aurantiacus group</taxon>
    </lineage>
</organism>
<dbReference type="InterPro" id="IPR036388">
    <property type="entry name" value="WH-like_DNA-bd_sf"/>
</dbReference>
<dbReference type="Pfam" id="PF01022">
    <property type="entry name" value="HTH_5"/>
    <property type="match status" value="1"/>
</dbReference>
<comment type="caution">
    <text evidence="5">The sequence shown here is derived from an EMBL/GenBank/DDBJ whole genome shotgun (WGS) entry which is preliminary data.</text>
</comment>
<dbReference type="AlphaFoldDB" id="S3ZSF4"/>
<dbReference type="CDD" id="cd00090">
    <property type="entry name" value="HTH_ARSR"/>
    <property type="match status" value="1"/>
</dbReference>
<evidence type="ECO:0000313" key="5">
    <source>
        <dbReference type="EMBL" id="EPH41365.1"/>
    </source>
</evidence>